<evidence type="ECO:0000313" key="3">
    <source>
        <dbReference type="Proteomes" id="UP000318199"/>
    </source>
</evidence>
<keyword evidence="1" id="KW-0732">Signal</keyword>
<organism evidence="2 3">
    <name type="scientific">Caenimonas sedimenti</name>
    <dbReference type="NCBI Taxonomy" id="2596921"/>
    <lineage>
        <taxon>Bacteria</taxon>
        <taxon>Pseudomonadati</taxon>
        <taxon>Pseudomonadota</taxon>
        <taxon>Betaproteobacteria</taxon>
        <taxon>Burkholderiales</taxon>
        <taxon>Comamonadaceae</taxon>
        <taxon>Caenimonas</taxon>
    </lineage>
</organism>
<keyword evidence="3" id="KW-1185">Reference proteome</keyword>
<dbReference type="PROSITE" id="PS51257">
    <property type="entry name" value="PROKAR_LIPOPROTEIN"/>
    <property type="match status" value="1"/>
</dbReference>
<evidence type="ECO:0000313" key="2">
    <source>
        <dbReference type="EMBL" id="TWO71450.1"/>
    </source>
</evidence>
<proteinExistence type="predicted"/>
<gene>
    <name evidence="2" type="ORF">FN976_11075</name>
</gene>
<dbReference type="EMBL" id="VOBQ01000008">
    <property type="protein sequence ID" value="TWO71450.1"/>
    <property type="molecule type" value="Genomic_DNA"/>
</dbReference>
<reference evidence="2 3" key="1">
    <citation type="submission" date="2019-07" db="EMBL/GenBank/DDBJ databases">
        <title>Caenimonas sedimenti sp. nov., isolated from activated sludge.</title>
        <authorList>
            <person name="Xu J."/>
        </authorList>
    </citation>
    <scope>NUCLEOTIDE SEQUENCE [LARGE SCALE GENOMIC DNA]</scope>
    <source>
        <strain evidence="2 3">HX-9-20</strain>
    </source>
</reference>
<dbReference type="RefSeq" id="WP_145893061.1">
    <property type="nucleotide sequence ID" value="NZ_VOBQ01000008.1"/>
</dbReference>
<accession>A0A562ZS77</accession>
<dbReference type="Proteomes" id="UP000318199">
    <property type="component" value="Unassembled WGS sequence"/>
</dbReference>
<name>A0A562ZS77_9BURK</name>
<comment type="caution">
    <text evidence="2">The sequence shown here is derived from an EMBL/GenBank/DDBJ whole genome shotgun (WGS) entry which is preliminary data.</text>
</comment>
<dbReference type="OrthoDB" id="512976at2"/>
<feature type="chain" id="PRO_5021900417" description="DUF2845 domain-containing protein" evidence="1">
    <location>
        <begin position="20"/>
        <end position="116"/>
    </location>
</feature>
<dbReference type="AlphaFoldDB" id="A0A562ZS77"/>
<protein>
    <recommendedName>
        <fullName evidence="4">DUF2845 domain-containing protein</fullName>
    </recommendedName>
</protein>
<sequence>MIKRLSLCCLVLLATSGHAQEVLITPSFVVTIIGCGEGVISCVDAKYVGVSRKTGSALTLTGKTLHTMAADGVTPNRFLGYEFRNSGTVYRVMQEGHLEVKQGQKVLVSEQGKWAP</sequence>
<evidence type="ECO:0008006" key="4">
    <source>
        <dbReference type="Google" id="ProtNLM"/>
    </source>
</evidence>
<feature type="signal peptide" evidence="1">
    <location>
        <begin position="1"/>
        <end position="19"/>
    </location>
</feature>
<evidence type="ECO:0000256" key="1">
    <source>
        <dbReference type="SAM" id="SignalP"/>
    </source>
</evidence>